<dbReference type="EMBL" id="RXFT01000026">
    <property type="protein sequence ID" value="RUR71869.1"/>
    <property type="molecule type" value="Genomic_DNA"/>
</dbReference>
<organism evidence="2 3">
    <name type="scientific">Variovorax guangxiensis</name>
    <dbReference type="NCBI Taxonomy" id="1775474"/>
    <lineage>
        <taxon>Bacteria</taxon>
        <taxon>Pseudomonadati</taxon>
        <taxon>Pseudomonadota</taxon>
        <taxon>Betaproteobacteria</taxon>
        <taxon>Burkholderiales</taxon>
        <taxon>Comamonadaceae</taxon>
        <taxon>Variovorax</taxon>
    </lineage>
</organism>
<gene>
    <name evidence="2" type="ORF">EJP67_32965</name>
</gene>
<feature type="transmembrane region" description="Helical" evidence="1">
    <location>
        <begin position="18"/>
        <end position="42"/>
    </location>
</feature>
<keyword evidence="1" id="KW-0472">Membrane</keyword>
<evidence type="ECO:0000313" key="2">
    <source>
        <dbReference type="EMBL" id="RUR71869.1"/>
    </source>
</evidence>
<evidence type="ECO:0000313" key="3">
    <source>
        <dbReference type="Proteomes" id="UP000281118"/>
    </source>
</evidence>
<feature type="transmembrane region" description="Helical" evidence="1">
    <location>
        <begin position="69"/>
        <end position="92"/>
    </location>
</feature>
<name>A0A433MVQ5_9BURK</name>
<reference evidence="2 3" key="1">
    <citation type="submission" date="2018-12" db="EMBL/GenBank/DDBJ databases">
        <title>The genome sequences of Variovorax guangxiensis DSM 27352.</title>
        <authorList>
            <person name="Gao J."/>
            <person name="Sun J."/>
        </authorList>
    </citation>
    <scope>NUCLEOTIDE SEQUENCE [LARGE SCALE GENOMIC DNA]</scope>
    <source>
        <strain evidence="2 3">DSM 27352</strain>
    </source>
</reference>
<dbReference type="RefSeq" id="WP_126025922.1">
    <property type="nucleotide sequence ID" value="NZ_RXFT01000026.1"/>
</dbReference>
<protein>
    <submittedName>
        <fullName evidence="2">Uncharacterized protein</fullName>
    </submittedName>
</protein>
<dbReference type="AlphaFoldDB" id="A0A433MVQ5"/>
<dbReference type="Proteomes" id="UP000281118">
    <property type="component" value="Unassembled WGS sequence"/>
</dbReference>
<evidence type="ECO:0000256" key="1">
    <source>
        <dbReference type="SAM" id="Phobius"/>
    </source>
</evidence>
<keyword evidence="1" id="KW-1133">Transmembrane helix</keyword>
<keyword evidence="1" id="KW-0812">Transmembrane</keyword>
<accession>A0A433MVQ5</accession>
<comment type="caution">
    <text evidence="2">The sequence shown here is derived from an EMBL/GenBank/DDBJ whole genome shotgun (WGS) entry which is preliminary data.</text>
</comment>
<sequence length="93" mass="10503">MTDATTAVAGEYLWSIRYALLAVAAFCLLKAFLAAHAAFFLWEQKKKGFRFDPEIEEGMKDVKRRSSSWYSWIAAGWLLCAGLLVYVAFVAIM</sequence>
<proteinExistence type="predicted"/>